<dbReference type="EMBL" id="BKCN01000028">
    <property type="protein sequence ID" value="GER05529.1"/>
    <property type="molecule type" value="Genomic_DNA"/>
</dbReference>
<evidence type="ECO:0000259" key="1">
    <source>
        <dbReference type="Pfam" id="PF00535"/>
    </source>
</evidence>
<dbReference type="InterPro" id="IPR001173">
    <property type="entry name" value="Glyco_trans_2-like"/>
</dbReference>
<dbReference type="SUPFAM" id="SSF53448">
    <property type="entry name" value="Nucleotide-diphospho-sugar transferases"/>
    <property type="match status" value="1"/>
</dbReference>
<dbReference type="InterPro" id="IPR029044">
    <property type="entry name" value="Nucleotide-diphossugar_trans"/>
</dbReference>
<dbReference type="PANTHER" id="PTHR43646">
    <property type="entry name" value="GLYCOSYLTRANSFERASE"/>
    <property type="match status" value="1"/>
</dbReference>
<sequence>MELLLILSLISLLAWAYLVFGHHGFWRADQRLPQNTGAPLNNLPPIVAIIPARDEAQSIARAIKSLLNQRYEGDFRVILVDDGSRDGTAALAQKAADECATGRSLTILSAPPLAKGWTGKLWALSHGVAKAGDKARYFWLTDADAEHGPDVLARLVQKAESDDRDLVSLMIRLRTEGFWEGWLIPAFIFFFQMLYPFPAINNPSQKTAGAAGGCILVRRHRLDQIGGLAALRGALIDDCTLAAKIRDAGGRLWLGLADDSRSLRGADGLKPL</sequence>
<comment type="caution">
    <text evidence="2">The sequence shown here is derived from an EMBL/GenBank/DDBJ whole genome shotgun (WGS) entry which is preliminary data.</text>
</comment>
<dbReference type="RefSeq" id="WP_313982350.1">
    <property type="nucleotide sequence ID" value="NZ_BKCN01000028.1"/>
</dbReference>
<name>A0A5A7NEN6_9PROT</name>
<reference evidence="2 3" key="1">
    <citation type="submission" date="2019-09" db="EMBL/GenBank/DDBJ databases">
        <title>NBRP : Genome information of microbial organism related human and environment.</title>
        <authorList>
            <person name="Hattori M."/>
            <person name="Oshima K."/>
            <person name="Inaba H."/>
            <person name="Suda W."/>
            <person name="Sakamoto M."/>
            <person name="Iino T."/>
            <person name="Kitahara M."/>
            <person name="Oshida Y."/>
            <person name="Iida T."/>
            <person name="Kudo T."/>
            <person name="Itoh T."/>
            <person name="Ohkuma M."/>
        </authorList>
    </citation>
    <scope>NUCLEOTIDE SEQUENCE [LARGE SCALE GENOMIC DNA]</scope>
    <source>
        <strain evidence="2 3">Q-1</strain>
    </source>
</reference>
<accession>A0A5A7NEN6</accession>
<feature type="domain" description="Glycosyltransferase 2-like" evidence="1">
    <location>
        <begin position="48"/>
        <end position="224"/>
    </location>
</feature>
<dbReference type="Pfam" id="PF00535">
    <property type="entry name" value="Glycos_transf_2"/>
    <property type="match status" value="1"/>
</dbReference>
<dbReference type="AlphaFoldDB" id="A0A5A7NEN6"/>
<dbReference type="Proteomes" id="UP000324996">
    <property type="component" value="Unassembled WGS sequence"/>
</dbReference>
<dbReference type="PANTHER" id="PTHR43646:SF3">
    <property type="entry name" value="SLR1566 PROTEIN"/>
    <property type="match status" value="1"/>
</dbReference>
<organism evidence="2 3">
    <name type="scientific">Iodidimonas nitroreducens</name>
    <dbReference type="NCBI Taxonomy" id="1236968"/>
    <lineage>
        <taxon>Bacteria</taxon>
        <taxon>Pseudomonadati</taxon>
        <taxon>Pseudomonadota</taxon>
        <taxon>Alphaproteobacteria</taxon>
        <taxon>Iodidimonadales</taxon>
        <taxon>Iodidimonadaceae</taxon>
        <taxon>Iodidimonas</taxon>
    </lineage>
</organism>
<protein>
    <recommendedName>
        <fullName evidence="1">Glycosyltransferase 2-like domain-containing protein</fullName>
    </recommendedName>
</protein>
<gene>
    <name evidence="2" type="ORF">JCM17846_32110</name>
</gene>
<proteinExistence type="predicted"/>
<evidence type="ECO:0000313" key="2">
    <source>
        <dbReference type="EMBL" id="GER05529.1"/>
    </source>
</evidence>
<dbReference type="Gene3D" id="3.90.550.10">
    <property type="entry name" value="Spore Coat Polysaccharide Biosynthesis Protein SpsA, Chain A"/>
    <property type="match status" value="1"/>
</dbReference>
<evidence type="ECO:0000313" key="3">
    <source>
        <dbReference type="Proteomes" id="UP000324996"/>
    </source>
</evidence>
<keyword evidence="3" id="KW-1185">Reference proteome</keyword>